<evidence type="ECO:0000313" key="1">
    <source>
        <dbReference type="EMBL" id="PPL17996.1"/>
    </source>
</evidence>
<sequence>MAIWQQGTNPAKNKYLIFINPLPLGSLAAASNIDDTFNISVEGLDEIEIPATPTVDCETVDDIVFKINQKLERTE</sequence>
<keyword evidence="2" id="KW-1185">Reference proteome</keyword>
<organism evidence="1 2">
    <name type="scientific">Oceanisphaera arctica</name>
    <dbReference type="NCBI Taxonomy" id="641510"/>
    <lineage>
        <taxon>Bacteria</taxon>
        <taxon>Pseudomonadati</taxon>
        <taxon>Pseudomonadota</taxon>
        <taxon>Gammaproteobacteria</taxon>
        <taxon>Aeromonadales</taxon>
        <taxon>Aeromonadaceae</taxon>
        <taxon>Oceanisphaera</taxon>
    </lineage>
</organism>
<evidence type="ECO:0000313" key="2">
    <source>
        <dbReference type="Proteomes" id="UP000242231"/>
    </source>
</evidence>
<reference evidence="2" key="1">
    <citation type="submission" date="2016-11" db="EMBL/GenBank/DDBJ databases">
        <authorList>
            <person name="Sisinthy S."/>
            <person name="Ara S."/>
            <person name="Gundlapally S.R."/>
        </authorList>
    </citation>
    <scope>NUCLEOTIDE SEQUENCE [LARGE SCALE GENOMIC DNA]</scope>
    <source>
        <strain evidence="2">V1-41</strain>
    </source>
</reference>
<dbReference type="RefSeq" id="WP_104485150.1">
    <property type="nucleotide sequence ID" value="NZ_BMYB01000004.1"/>
</dbReference>
<proteinExistence type="predicted"/>
<comment type="caution">
    <text evidence="1">The sequence shown here is derived from an EMBL/GenBank/DDBJ whole genome shotgun (WGS) entry which is preliminary data.</text>
</comment>
<dbReference type="EMBL" id="MPZM01000003">
    <property type="protein sequence ID" value="PPL17996.1"/>
    <property type="molecule type" value="Genomic_DNA"/>
</dbReference>
<dbReference type="AlphaFoldDB" id="A0A2P5TQF3"/>
<dbReference type="Proteomes" id="UP000242231">
    <property type="component" value="Unassembled WGS sequence"/>
</dbReference>
<protein>
    <submittedName>
        <fullName evidence="1">Uncharacterized protein</fullName>
    </submittedName>
</protein>
<name>A0A2P5TQF3_9GAMM</name>
<gene>
    <name evidence="1" type="ORF">UN63_02165</name>
</gene>
<accession>A0A2P5TQF3</accession>